<evidence type="ECO:0000256" key="1">
    <source>
        <dbReference type="SAM" id="Phobius"/>
    </source>
</evidence>
<evidence type="ECO:0000313" key="2">
    <source>
        <dbReference type="EMBL" id="KFM73024.1"/>
    </source>
</evidence>
<dbReference type="EMBL" id="KK118464">
    <property type="protein sequence ID" value="KFM73024.1"/>
    <property type="molecule type" value="Genomic_DNA"/>
</dbReference>
<dbReference type="Proteomes" id="UP000054359">
    <property type="component" value="Unassembled WGS sequence"/>
</dbReference>
<accession>A0A087U6N5</accession>
<feature type="transmembrane region" description="Helical" evidence="1">
    <location>
        <begin position="309"/>
        <end position="328"/>
    </location>
</feature>
<reference evidence="2 3" key="1">
    <citation type="submission" date="2013-11" db="EMBL/GenBank/DDBJ databases">
        <title>Genome sequencing of Stegodyphus mimosarum.</title>
        <authorList>
            <person name="Bechsgaard J."/>
        </authorList>
    </citation>
    <scope>NUCLEOTIDE SEQUENCE [LARGE SCALE GENOMIC DNA]</scope>
</reference>
<evidence type="ECO:0000313" key="3">
    <source>
        <dbReference type="Proteomes" id="UP000054359"/>
    </source>
</evidence>
<feature type="transmembrane region" description="Helical" evidence="1">
    <location>
        <begin position="348"/>
        <end position="367"/>
    </location>
</feature>
<feature type="transmembrane region" description="Helical" evidence="1">
    <location>
        <begin position="124"/>
        <end position="146"/>
    </location>
</feature>
<keyword evidence="3" id="KW-1185">Reference proteome</keyword>
<feature type="non-terminal residue" evidence="2">
    <location>
        <position position="425"/>
    </location>
</feature>
<protein>
    <submittedName>
        <fullName evidence="2">Uncharacterized protein</fullName>
    </submittedName>
</protein>
<gene>
    <name evidence="2" type="ORF">X975_16555</name>
</gene>
<keyword evidence="1" id="KW-0472">Membrane</keyword>
<dbReference type="AlphaFoldDB" id="A0A087U6N5"/>
<proteinExistence type="predicted"/>
<name>A0A087U6N5_STEMI</name>
<feature type="transmembrane region" description="Helical" evidence="1">
    <location>
        <begin position="247"/>
        <end position="266"/>
    </location>
</feature>
<feature type="transmembrane region" description="Helical" evidence="1">
    <location>
        <begin position="158"/>
        <end position="176"/>
    </location>
</feature>
<organism evidence="2 3">
    <name type="scientific">Stegodyphus mimosarum</name>
    <name type="common">African social velvet spider</name>
    <dbReference type="NCBI Taxonomy" id="407821"/>
    <lineage>
        <taxon>Eukaryota</taxon>
        <taxon>Metazoa</taxon>
        <taxon>Ecdysozoa</taxon>
        <taxon>Arthropoda</taxon>
        <taxon>Chelicerata</taxon>
        <taxon>Arachnida</taxon>
        <taxon>Araneae</taxon>
        <taxon>Araneomorphae</taxon>
        <taxon>Entelegynae</taxon>
        <taxon>Eresoidea</taxon>
        <taxon>Eresidae</taxon>
        <taxon>Stegodyphus</taxon>
    </lineage>
</organism>
<keyword evidence="1" id="KW-1133">Transmembrane helix</keyword>
<sequence length="425" mass="48047">MVVKSSDRLINDKSTEEIYPKFKILLDTFLFLLAAWSEIGYSIFSGSSTSESILDPLKRYLYPSVSADTASKISQTLNILTQVLSYSDAMLTIATISDIKEKKEQFLKETRSGFNQLKYGEIKIIPFVLNLFIFIFSFVVISLCPWIGLRMRDFDMDFSLACGISMFLGQMTIYTLQYGSYIFAAPKRIFYLFEMTRSEKINLLKNIFCTKKGIYVALRTLANTTVMGLRFHGIGLFSSKLILGNNALFGTVYSCLASFSIVYRVLMTQSYNDYRTKFKEETDIELIPTDKIQEEVAPQNTAGKIVAKLLLLLLSILISLTFLLRTFSTPVLCTGPIDNPERDYDIKTTLLASLGLLLGGFAAYQYCKFMWRLGKMASKNISSSAFFRANDFVKSHRMIVNDSNQNGSLKNETTIALSQIQPPVK</sequence>
<keyword evidence="1" id="KW-0812">Transmembrane</keyword>